<keyword evidence="3" id="KW-1185">Reference proteome</keyword>
<feature type="compositionally biased region" description="Pro residues" evidence="1">
    <location>
        <begin position="85"/>
        <end position="97"/>
    </location>
</feature>
<sequence>MAEAFLLHMAPLNLPKHSRKLIFLIVIAAQTLIARHWRSDSTPKEEELIDLIITNVAYKRFATLHMSTGNSNTHMYEMWQRYRLQPPPGRGQPPPTHPTHSTVNRNTLAHRNNAPSGKPPNQQVYTTATIIAIAIRCK</sequence>
<dbReference type="EMBL" id="OW240919">
    <property type="protein sequence ID" value="CAH2311496.1"/>
    <property type="molecule type" value="Genomic_DNA"/>
</dbReference>
<dbReference type="AlphaFoldDB" id="A0AAD1STS2"/>
<accession>A0AAD1STS2</accession>
<gene>
    <name evidence="2" type="ORF">PECUL_23A023018</name>
</gene>
<feature type="region of interest" description="Disordered" evidence="1">
    <location>
        <begin position="85"/>
        <end position="122"/>
    </location>
</feature>
<organism evidence="2 3">
    <name type="scientific">Pelobates cultripes</name>
    <name type="common">Western spadefoot toad</name>
    <dbReference type="NCBI Taxonomy" id="61616"/>
    <lineage>
        <taxon>Eukaryota</taxon>
        <taxon>Metazoa</taxon>
        <taxon>Chordata</taxon>
        <taxon>Craniata</taxon>
        <taxon>Vertebrata</taxon>
        <taxon>Euteleostomi</taxon>
        <taxon>Amphibia</taxon>
        <taxon>Batrachia</taxon>
        <taxon>Anura</taxon>
        <taxon>Pelobatoidea</taxon>
        <taxon>Pelobatidae</taxon>
        <taxon>Pelobates</taxon>
    </lineage>
</organism>
<protein>
    <submittedName>
        <fullName evidence="2">Uncharacterized protein</fullName>
    </submittedName>
</protein>
<evidence type="ECO:0000313" key="3">
    <source>
        <dbReference type="Proteomes" id="UP001295444"/>
    </source>
</evidence>
<dbReference type="Proteomes" id="UP001295444">
    <property type="component" value="Chromosome 08"/>
</dbReference>
<evidence type="ECO:0000313" key="2">
    <source>
        <dbReference type="EMBL" id="CAH2311496.1"/>
    </source>
</evidence>
<proteinExistence type="predicted"/>
<feature type="compositionally biased region" description="Polar residues" evidence="1">
    <location>
        <begin position="101"/>
        <end position="122"/>
    </location>
</feature>
<name>A0AAD1STS2_PELCU</name>
<evidence type="ECO:0000256" key="1">
    <source>
        <dbReference type="SAM" id="MobiDB-lite"/>
    </source>
</evidence>
<reference evidence="2" key="1">
    <citation type="submission" date="2022-03" db="EMBL/GenBank/DDBJ databases">
        <authorList>
            <person name="Alioto T."/>
            <person name="Alioto T."/>
            <person name="Gomez Garrido J."/>
        </authorList>
    </citation>
    <scope>NUCLEOTIDE SEQUENCE</scope>
</reference>